<dbReference type="SUPFAM" id="SSF56741">
    <property type="entry name" value="Eukaryotic DNA topoisomerase I, N-terminal DNA-binding fragment"/>
    <property type="match status" value="1"/>
</dbReference>
<protein>
    <recommendedName>
        <fullName evidence="6">DNA topoisomerase I DNA binding eukaryotic-type domain-containing protein</fullName>
    </recommendedName>
</protein>
<evidence type="ECO:0000256" key="2">
    <source>
        <dbReference type="ARBA" id="ARBA00022679"/>
    </source>
</evidence>
<feature type="coiled-coil region" evidence="5">
    <location>
        <begin position="131"/>
        <end position="158"/>
    </location>
</feature>
<dbReference type="EMBL" id="JAGKQM010000013">
    <property type="protein sequence ID" value="KAH0894015.1"/>
    <property type="molecule type" value="Genomic_DNA"/>
</dbReference>
<dbReference type="Pfam" id="PF02919">
    <property type="entry name" value="Topoisom_I_N"/>
    <property type="match status" value="1"/>
</dbReference>
<evidence type="ECO:0000256" key="3">
    <source>
        <dbReference type="ARBA" id="ARBA00047619"/>
    </source>
</evidence>
<gene>
    <name evidence="7" type="ORF">HID58_056444</name>
</gene>
<comment type="caution">
    <text evidence="7">The sequence shown here is derived from an EMBL/GenBank/DDBJ whole genome shotgun (WGS) entry which is preliminary data.</text>
</comment>
<feature type="domain" description="DNA topoisomerase I DNA binding eukaryotic-type" evidence="6">
    <location>
        <begin position="127"/>
        <end position="217"/>
    </location>
</feature>
<dbReference type="InterPro" id="IPR036202">
    <property type="entry name" value="TopoI_DNA-bd_euk_N_sf"/>
</dbReference>
<comment type="catalytic activity">
    <reaction evidence="4">
        <text>N-methylethanolamine phosphate + S-adenosyl-L-methionine = N,N-dimethylethanolamine phosphate + S-adenosyl-L-homocysteine + H(+)</text>
        <dbReference type="Rhea" id="RHEA:25321"/>
        <dbReference type="ChEBI" id="CHEBI:15378"/>
        <dbReference type="ChEBI" id="CHEBI:57781"/>
        <dbReference type="ChEBI" id="CHEBI:57856"/>
        <dbReference type="ChEBI" id="CHEBI:58641"/>
        <dbReference type="ChEBI" id="CHEBI:59789"/>
        <dbReference type="EC" id="2.1.1.103"/>
    </reaction>
    <physiologicalReaction direction="left-to-right" evidence="4">
        <dbReference type="Rhea" id="RHEA:25322"/>
    </physiologicalReaction>
</comment>
<reference evidence="7 8" key="1">
    <citation type="submission" date="2021-05" db="EMBL/GenBank/DDBJ databases">
        <title>Genome Assembly of Synthetic Allotetraploid Brassica napus Reveals Homoeologous Exchanges between Subgenomes.</title>
        <authorList>
            <person name="Davis J.T."/>
        </authorList>
    </citation>
    <scope>NUCLEOTIDE SEQUENCE [LARGE SCALE GENOMIC DNA]</scope>
    <source>
        <strain evidence="8">cv. Da-Ae</strain>
        <tissue evidence="7">Seedling</tissue>
    </source>
</reference>
<name>A0ABQ8AN96_BRANA</name>
<keyword evidence="2" id="KW-0808">Transferase</keyword>
<dbReference type="Gene3D" id="2.170.11.10">
    <property type="entry name" value="DNA Topoisomerase I, domain 2"/>
    <property type="match status" value="1"/>
</dbReference>
<sequence>MTLLKFFDARLASPPSTHLIRNLECLLCKDILRMESEREEVKNGGVEEDERALKRKREKEWAAASSPPQLDDITDDQDNAFKVRGKNSRRIEVCRDCPYLDTVIVRGFAPSPAFILISSVLFLCYFNRWHLREKEKKKQMSTEDKKSLEEEKLKQEQKYMWVVVDGVKEKSSSLKLLFIFSEPWRASKMVKPKNGIHPSDITMDIGKGVPVPECPYGLLFVGFGRKSAQKMTKVSSVSWTMLSTNPAGSYAMSVSLDKETTKEFMEKMDLEPRQKVLNNFDVHVVGINLFVNMILFALERAIGFNCLVEFKVADCTTKHYPENSFRDTILHIQHCSRLSSSGLNQEAKCSSATTVRAPKLHLPKYIKQRGYDLPDVQAYGQNHIDSIRANPTAEPHRQYNSKSLRYYVDVRCEAVKTMMNYLERALNQESLGWVCVIFHY</sequence>
<organism evidence="7 8">
    <name type="scientific">Brassica napus</name>
    <name type="common">Rape</name>
    <dbReference type="NCBI Taxonomy" id="3708"/>
    <lineage>
        <taxon>Eukaryota</taxon>
        <taxon>Viridiplantae</taxon>
        <taxon>Streptophyta</taxon>
        <taxon>Embryophyta</taxon>
        <taxon>Tracheophyta</taxon>
        <taxon>Spermatophyta</taxon>
        <taxon>Magnoliopsida</taxon>
        <taxon>eudicotyledons</taxon>
        <taxon>Gunneridae</taxon>
        <taxon>Pentapetalae</taxon>
        <taxon>rosids</taxon>
        <taxon>malvids</taxon>
        <taxon>Brassicales</taxon>
        <taxon>Brassicaceae</taxon>
        <taxon>Brassiceae</taxon>
        <taxon>Brassica</taxon>
    </lineage>
</organism>
<evidence type="ECO:0000256" key="1">
    <source>
        <dbReference type="ARBA" id="ARBA00022603"/>
    </source>
</evidence>
<evidence type="ECO:0000313" key="8">
    <source>
        <dbReference type="Proteomes" id="UP000824890"/>
    </source>
</evidence>
<evidence type="ECO:0000313" key="7">
    <source>
        <dbReference type="EMBL" id="KAH0894015.1"/>
    </source>
</evidence>
<dbReference type="InterPro" id="IPR013030">
    <property type="entry name" value="DNA_topo_DNA_db_N_dom2"/>
</dbReference>
<proteinExistence type="predicted"/>
<evidence type="ECO:0000259" key="6">
    <source>
        <dbReference type="Pfam" id="PF02919"/>
    </source>
</evidence>
<dbReference type="PANTHER" id="PTHR44307:SF2">
    <property type="entry name" value="PHOSPHOETHANOLAMINE METHYLTRANSFERASE ISOFORM X1"/>
    <property type="match status" value="1"/>
</dbReference>
<dbReference type="InterPro" id="IPR008336">
    <property type="entry name" value="TopoI_DNA-bd_euk"/>
</dbReference>
<dbReference type="Proteomes" id="UP000824890">
    <property type="component" value="Unassembled WGS sequence"/>
</dbReference>
<accession>A0ABQ8AN96</accession>
<keyword evidence="1" id="KW-0489">Methyltransferase</keyword>
<evidence type="ECO:0000256" key="4">
    <source>
        <dbReference type="ARBA" id="ARBA00047841"/>
    </source>
</evidence>
<keyword evidence="5" id="KW-0175">Coiled coil</keyword>
<keyword evidence="8" id="KW-1185">Reference proteome</keyword>
<comment type="catalytic activity">
    <reaction evidence="3">
        <text>N,N-dimethylethanolamine phosphate + S-adenosyl-L-methionine = phosphocholine + S-adenosyl-L-homocysteine + H(+)</text>
        <dbReference type="Rhea" id="RHEA:25325"/>
        <dbReference type="ChEBI" id="CHEBI:15378"/>
        <dbReference type="ChEBI" id="CHEBI:57856"/>
        <dbReference type="ChEBI" id="CHEBI:58641"/>
        <dbReference type="ChEBI" id="CHEBI:59789"/>
        <dbReference type="ChEBI" id="CHEBI:295975"/>
        <dbReference type="EC" id="2.1.1.103"/>
    </reaction>
    <physiologicalReaction direction="left-to-right" evidence="3">
        <dbReference type="Rhea" id="RHEA:25326"/>
    </physiologicalReaction>
</comment>
<evidence type="ECO:0000256" key="5">
    <source>
        <dbReference type="SAM" id="Coils"/>
    </source>
</evidence>
<dbReference type="PANTHER" id="PTHR44307">
    <property type="entry name" value="PHOSPHOETHANOLAMINE METHYLTRANSFERASE"/>
    <property type="match status" value="1"/>
</dbReference>